<dbReference type="EMBL" id="CP000383">
    <property type="protein sequence ID" value="ABG59558.1"/>
    <property type="molecule type" value="Genomic_DNA"/>
</dbReference>
<dbReference type="Proteomes" id="UP000001822">
    <property type="component" value="Chromosome"/>
</dbReference>
<keyword evidence="8" id="KW-0732">Signal</keyword>
<dbReference type="KEGG" id="chu:CHU_2297"/>
<dbReference type="Pfam" id="PF00034">
    <property type="entry name" value="Cytochrom_C"/>
    <property type="match status" value="2"/>
</dbReference>
<keyword evidence="4" id="KW-0249">Electron transport</keyword>
<organism evidence="10 11">
    <name type="scientific">Cytophaga hutchinsonii (strain ATCC 33406 / DSM 1761 / CIP 103989 / NBRC 15051 / NCIMB 9469 / D465)</name>
    <dbReference type="NCBI Taxonomy" id="269798"/>
    <lineage>
        <taxon>Bacteria</taxon>
        <taxon>Pseudomonadati</taxon>
        <taxon>Bacteroidota</taxon>
        <taxon>Cytophagia</taxon>
        <taxon>Cytophagales</taxon>
        <taxon>Cytophagaceae</taxon>
        <taxon>Cytophaga</taxon>
    </lineage>
</organism>
<protein>
    <recommendedName>
        <fullName evidence="9">Cytochrome c domain-containing protein</fullName>
    </recommendedName>
</protein>
<dbReference type="PANTHER" id="PTHR37823">
    <property type="entry name" value="CYTOCHROME C-553-LIKE"/>
    <property type="match status" value="1"/>
</dbReference>
<sequence>MKIRILFHACTLFYSILFTLNVYTAHAQRDSAFFETGEKHFRTLCSSCHSAHQEIYGPMLGSISKKRKESWLIPFIRNSQEVIRSGDAYAKALFEKFDHQIMPPFEQLSDQDIKAILYYLEIESLQPQEYLNDAAIPPTSDSSVIRGKQEFLDHCSMCHFVHKESTFAPALGSVTKRHSREWLISFIQNSEKKINQGDAYAVHLFNQFDQHVMTNMDFLPIEEINAILDYIEFASTVDVAYKGKLNNVEYKKQAAAQIKKVSSHYTIQTLIVFTLVLLSVVFILLLLTFYIQVHVYLTNTKK</sequence>
<dbReference type="Gene3D" id="1.10.760.10">
    <property type="entry name" value="Cytochrome c-like domain"/>
    <property type="match status" value="2"/>
</dbReference>
<dbReference type="GO" id="GO:0046872">
    <property type="term" value="F:metal ion binding"/>
    <property type="evidence" value="ECO:0007669"/>
    <property type="project" value="UniProtKB-KW"/>
</dbReference>
<dbReference type="GO" id="GO:0020037">
    <property type="term" value="F:heme binding"/>
    <property type="evidence" value="ECO:0007669"/>
    <property type="project" value="InterPro"/>
</dbReference>
<keyword evidence="1" id="KW-0813">Transport</keyword>
<feature type="signal peptide" evidence="8">
    <location>
        <begin position="1"/>
        <end position="27"/>
    </location>
</feature>
<reference evidence="10 11" key="1">
    <citation type="journal article" date="2007" name="Appl. Environ. Microbiol.">
        <title>Genome sequence of the cellulolytic gliding bacterium Cytophaga hutchinsonii.</title>
        <authorList>
            <person name="Xie G."/>
            <person name="Bruce D.C."/>
            <person name="Challacombe J.F."/>
            <person name="Chertkov O."/>
            <person name="Detter J.C."/>
            <person name="Gilna P."/>
            <person name="Han C.S."/>
            <person name="Lucas S."/>
            <person name="Misra M."/>
            <person name="Myers G.L."/>
            <person name="Richardson P."/>
            <person name="Tapia R."/>
            <person name="Thayer N."/>
            <person name="Thompson L.S."/>
            <person name="Brettin T.S."/>
            <person name="Henrissat B."/>
            <person name="Wilson D.B."/>
            <person name="McBride M.J."/>
        </authorList>
    </citation>
    <scope>NUCLEOTIDE SEQUENCE [LARGE SCALE GENOMIC DNA]</scope>
    <source>
        <strain evidence="11">ATCC 33406 / DSM 1761 / CIP 103989 / NBRC 15051 / NCIMB 9469 / D465</strain>
    </source>
</reference>
<keyword evidence="2 6" id="KW-0349">Heme</keyword>
<evidence type="ECO:0000256" key="2">
    <source>
        <dbReference type="ARBA" id="ARBA00022617"/>
    </source>
</evidence>
<feature type="domain" description="Cytochrome c" evidence="9">
    <location>
        <begin position="142"/>
        <end position="235"/>
    </location>
</feature>
<name>A0A6N4ST07_CYTH3</name>
<evidence type="ECO:0000256" key="5">
    <source>
        <dbReference type="ARBA" id="ARBA00023004"/>
    </source>
</evidence>
<evidence type="ECO:0000256" key="8">
    <source>
        <dbReference type="SAM" id="SignalP"/>
    </source>
</evidence>
<evidence type="ECO:0000256" key="4">
    <source>
        <dbReference type="ARBA" id="ARBA00022982"/>
    </source>
</evidence>
<proteinExistence type="predicted"/>
<evidence type="ECO:0000256" key="1">
    <source>
        <dbReference type="ARBA" id="ARBA00022448"/>
    </source>
</evidence>
<dbReference type="OrthoDB" id="9770043at2"/>
<evidence type="ECO:0000259" key="9">
    <source>
        <dbReference type="PROSITE" id="PS51007"/>
    </source>
</evidence>
<dbReference type="InterPro" id="IPR051811">
    <property type="entry name" value="Cytochrome_c550/c551-like"/>
</dbReference>
<dbReference type="PANTHER" id="PTHR37823:SF1">
    <property type="entry name" value="CYTOCHROME C-553-LIKE"/>
    <property type="match status" value="1"/>
</dbReference>
<dbReference type="PROSITE" id="PS51007">
    <property type="entry name" value="CYTC"/>
    <property type="match status" value="2"/>
</dbReference>
<evidence type="ECO:0000256" key="3">
    <source>
        <dbReference type="ARBA" id="ARBA00022723"/>
    </source>
</evidence>
<evidence type="ECO:0000313" key="10">
    <source>
        <dbReference type="EMBL" id="ABG59558.1"/>
    </source>
</evidence>
<feature type="transmembrane region" description="Helical" evidence="7">
    <location>
        <begin position="270"/>
        <end position="297"/>
    </location>
</feature>
<dbReference type="RefSeq" id="WP_011585675.1">
    <property type="nucleotide sequence ID" value="NC_008255.1"/>
</dbReference>
<keyword evidence="11" id="KW-1185">Reference proteome</keyword>
<accession>A0A6N4ST07</accession>
<feature type="domain" description="Cytochrome c" evidence="9">
    <location>
        <begin position="32"/>
        <end position="124"/>
    </location>
</feature>
<dbReference type="InterPro" id="IPR009056">
    <property type="entry name" value="Cyt_c-like_dom"/>
</dbReference>
<dbReference type="GO" id="GO:0009055">
    <property type="term" value="F:electron transfer activity"/>
    <property type="evidence" value="ECO:0007669"/>
    <property type="project" value="InterPro"/>
</dbReference>
<keyword evidence="7" id="KW-0812">Transmembrane</keyword>
<dbReference type="SUPFAM" id="SSF46626">
    <property type="entry name" value="Cytochrome c"/>
    <property type="match status" value="2"/>
</dbReference>
<evidence type="ECO:0000256" key="7">
    <source>
        <dbReference type="SAM" id="Phobius"/>
    </source>
</evidence>
<feature type="chain" id="PRO_5026671669" description="Cytochrome c domain-containing protein" evidence="8">
    <location>
        <begin position="28"/>
        <end position="302"/>
    </location>
</feature>
<dbReference type="AlphaFoldDB" id="A0A6N4ST07"/>
<evidence type="ECO:0000256" key="6">
    <source>
        <dbReference type="PROSITE-ProRule" id="PRU00433"/>
    </source>
</evidence>
<keyword evidence="3 6" id="KW-0479">Metal-binding</keyword>
<dbReference type="InterPro" id="IPR036909">
    <property type="entry name" value="Cyt_c-like_dom_sf"/>
</dbReference>
<evidence type="ECO:0000313" key="11">
    <source>
        <dbReference type="Proteomes" id="UP000001822"/>
    </source>
</evidence>
<keyword evidence="7" id="KW-1133">Transmembrane helix</keyword>
<keyword evidence="7" id="KW-0472">Membrane</keyword>
<gene>
    <name evidence="10" type="ordered locus">CHU_2297</name>
</gene>
<keyword evidence="5 6" id="KW-0408">Iron</keyword>